<dbReference type="PRINTS" id="PR00081">
    <property type="entry name" value="GDHRDH"/>
</dbReference>
<keyword evidence="2" id="KW-0521">NADP</keyword>
<dbReference type="InterPro" id="IPR020904">
    <property type="entry name" value="Sc_DH/Rdtase_CS"/>
</dbReference>
<dbReference type="SUPFAM" id="SSF51735">
    <property type="entry name" value="NAD(P)-binding Rossmann-fold domains"/>
    <property type="match status" value="1"/>
</dbReference>
<name>A0A4S4KPU1_9APHY</name>
<dbReference type="PRINTS" id="PR00080">
    <property type="entry name" value="SDRFAMILY"/>
</dbReference>
<comment type="caution">
    <text evidence="5">The sequence shown here is derived from an EMBL/GenBank/DDBJ whole genome shotgun (WGS) entry which is preliminary data.</text>
</comment>
<dbReference type="PANTHER" id="PTHR43976">
    <property type="entry name" value="SHORT CHAIN DEHYDROGENASE"/>
    <property type="match status" value="1"/>
</dbReference>
<evidence type="ECO:0008006" key="7">
    <source>
        <dbReference type="Google" id="ProtNLM"/>
    </source>
</evidence>
<keyword evidence="6" id="KW-1185">Reference proteome</keyword>
<evidence type="ECO:0000256" key="1">
    <source>
        <dbReference type="ARBA" id="ARBA00006484"/>
    </source>
</evidence>
<dbReference type="InterPro" id="IPR002347">
    <property type="entry name" value="SDR_fam"/>
</dbReference>
<evidence type="ECO:0000256" key="3">
    <source>
        <dbReference type="ARBA" id="ARBA00023002"/>
    </source>
</evidence>
<sequence>MSKVWFITGASSGFGRLTAEICLKNGDAVVATLRKPEVLDDLKAQYPATRLLVLKLDVKNAQEITDAFSRAKEVFGRLDVVLNNAGTGFVGEIESTPDHMARSVVETDFWGAANVSREAVKFFREVNKPVGGRLLTVGSFGGLTALMCAGYYAAAKHAIEGFTETLAQELDPDWNIKVTLIEPGWFATAAVTGKATVLPAHPAYTKPGLPVIAVRSALENLNDPNNKFGDAEKAAHKFYELASLSDPPLRLILDIEKYEAWSSDLL</sequence>
<dbReference type="PROSITE" id="PS00061">
    <property type="entry name" value="ADH_SHORT"/>
    <property type="match status" value="1"/>
</dbReference>
<dbReference type="InterPro" id="IPR036291">
    <property type="entry name" value="NAD(P)-bd_dom_sf"/>
</dbReference>
<gene>
    <name evidence="5" type="ORF">EW026_g1942</name>
</gene>
<dbReference type="Proteomes" id="UP000309038">
    <property type="component" value="Unassembled WGS sequence"/>
</dbReference>
<dbReference type="Gene3D" id="3.40.50.720">
    <property type="entry name" value="NAD(P)-binding Rossmann-like Domain"/>
    <property type="match status" value="1"/>
</dbReference>
<evidence type="ECO:0000256" key="4">
    <source>
        <dbReference type="RuleBase" id="RU000363"/>
    </source>
</evidence>
<dbReference type="Pfam" id="PF00106">
    <property type="entry name" value="adh_short"/>
    <property type="match status" value="1"/>
</dbReference>
<comment type="similarity">
    <text evidence="1 4">Belongs to the short-chain dehydrogenases/reductases (SDR) family.</text>
</comment>
<accession>A0A4S4KPU1</accession>
<evidence type="ECO:0000313" key="6">
    <source>
        <dbReference type="Proteomes" id="UP000309038"/>
    </source>
</evidence>
<evidence type="ECO:0000313" key="5">
    <source>
        <dbReference type="EMBL" id="THH00605.1"/>
    </source>
</evidence>
<dbReference type="GO" id="GO:0016491">
    <property type="term" value="F:oxidoreductase activity"/>
    <property type="evidence" value="ECO:0007669"/>
    <property type="project" value="UniProtKB-KW"/>
</dbReference>
<reference evidence="5 6" key="1">
    <citation type="submission" date="2019-02" db="EMBL/GenBank/DDBJ databases">
        <title>Genome sequencing of the rare red list fungi Phlebia centrifuga.</title>
        <authorList>
            <person name="Buettner E."/>
            <person name="Kellner H."/>
        </authorList>
    </citation>
    <scope>NUCLEOTIDE SEQUENCE [LARGE SCALE GENOMIC DNA]</scope>
    <source>
        <strain evidence="5 6">DSM 108282</strain>
    </source>
</reference>
<keyword evidence="3" id="KW-0560">Oxidoreductase</keyword>
<dbReference type="InterPro" id="IPR051911">
    <property type="entry name" value="SDR_oxidoreductase"/>
</dbReference>
<evidence type="ECO:0000256" key="2">
    <source>
        <dbReference type="ARBA" id="ARBA00022857"/>
    </source>
</evidence>
<dbReference type="EMBL" id="SGPJ01000045">
    <property type="protein sequence ID" value="THH00605.1"/>
    <property type="molecule type" value="Genomic_DNA"/>
</dbReference>
<proteinExistence type="inferred from homology"/>
<protein>
    <recommendedName>
        <fullName evidence="7">NAD-P-binding protein</fullName>
    </recommendedName>
</protein>
<organism evidence="5 6">
    <name type="scientific">Hermanssonia centrifuga</name>
    <dbReference type="NCBI Taxonomy" id="98765"/>
    <lineage>
        <taxon>Eukaryota</taxon>
        <taxon>Fungi</taxon>
        <taxon>Dikarya</taxon>
        <taxon>Basidiomycota</taxon>
        <taxon>Agaricomycotina</taxon>
        <taxon>Agaricomycetes</taxon>
        <taxon>Polyporales</taxon>
        <taxon>Meruliaceae</taxon>
        <taxon>Hermanssonia</taxon>
    </lineage>
</organism>
<dbReference type="PANTHER" id="PTHR43976:SF16">
    <property type="entry name" value="SHORT-CHAIN DEHYDROGENASE_REDUCTASE FAMILY PROTEIN"/>
    <property type="match status" value="1"/>
</dbReference>
<dbReference type="AlphaFoldDB" id="A0A4S4KPU1"/>